<dbReference type="AlphaFoldDB" id="A0A0N8GLZ5"/>
<dbReference type="EMBL" id="LGHJ01000019">
    <property type="protein sequence ID" value="KPL73874.1"/>
    <property type="molecule type" value="Genomic_DNA"/>
</dbReference>
<comment type="caution">
    <text evidence="2">The sequence shown here is derived from an EMBL/GenBank/DDBJ whole genome shotgun (WGS) entry which is preliminary data.</text>
</comment>
<keyword evidence="1" id="KW-1133">Transmembrane helix</keyword>
<evidence type="ECO:0000313" key="3">
    <source>
        <dbReference type="Proteomes" id="UP000050514"/>
    </source>
</evidence>
<organism evidence="2 3">
    <name type="scientific">Bellilinea caldifistulae</name>
    <dbReference type="NCBI Taxonomy" id="360411"/>
    <lineage>
        <taxon>Bacteria</taxon>
        <taxon>Bacillati</taxon>
        <taxon>Chloroflexota</taxon>
        <taxon>Anaerolineae</taxon>
        <taxon>Anaerolineales</taxon>
        <taxon>Anaerolineaceae</taxon>
        <taxon>Bellilinea</taxon>
    </lineage>
</organism>
<keyword evidence="3" id="KW-1185">Reference proteome</keyword>
<dbReference type="Proteomes" id="UP000050514">
    <property type="component" value="Unassembled WGS sequence"/>
</dbReference>
<keyword evidence="1" id="KW-0472">Membrane</keyword>
<keyword evidence="1" id="KW-0812">Transmembrane</keyword>
<name>A0A0N8GLZ5_9CHLR</name>
<evidence type="ECO:0000313" key="2">
    <source>
        <dbReference type="EMBL" id="KPL73874.1"/>
    </source>
</evidence>
<accession>A0A0N8GLZ5</accession>
<gene>
    <name evidence="2" type="ORF">AC812_13905</name>
</gene>
<dbReference type="STRING" id="360411.AC812_13905"/>
<feature type="transmembrane region" description="Helical" evidence="1">
    <location>
        <begin position="183"/>
        <end position="201"/>
    </location>
</feature>
<evidence type="ECO:0000256" key="1">
    <source>
        <dbReference type="SAM" id="Phobius"/>
    </source>
</evidence>
<dbReference type="RefSeq" id="WP_061917569.1">
    <property type="nucleotide sequence ID" value="NZ_DF967971.1"/>
</dbReference>
<reference evidence="2 3" key="1">
    <citation type="submission" date="2015-07" db="EMBL/GenBank/DDBJ databases">
        <title>Draft genome of Bellilinea caldifistulae DSM 17877.</title>
        <authorList>
            <person name="Hemp J."/>
            <person name="Ward L.M."/>
            <person name="Pace L.A."/>
            <person name="Fischer W.W."/>
        </authorList>
    </citation>
    <scope>NUCLEOTIDE SEQUENCE [LARGE SCALE GENOMIC DNA]</scope>
    <source>
        <strain evidence="2 3">GOMI-1</strain>
    </source>
</reference>
<proteinExistence type="predicted"/>
<sequence length="318" mass="35209">MEKIRPMQSVLGFWAKSLNCPVCDHLGLEVIREAGVPDLLHCTICGTEFEVSESGDSIRLIQYPQGLGVDLYGIWMPFGTLREKIKAKIENEGLNLPAMIAVTGSGKPVSRTNLMKDDWGGHEASTEPPERAVKQARKLLELGNSRGEIRQILEKDPRLNPIQIDRIMEIIEEPVRTKSLERILTLIALIMGLVVVVLLIYPTGVFDRVLLAVNGLISGEKVELIPPPPTVTQYARQGRSYGCPPTQQGAAALFGGKADHWHFDGKNWIYTDIKGVRVFVPEGLSARYSYVTPILEIKTVEGPALIDPIMAVSIDCYR</sequence>
<protein>
    <submittedName>
        <fullName evidence="2">Uncharacterized protein</fullName>
    </submittedName>
</protein>